<dbReference type="PANTHER" id="PTHR14305:SF0">
    <property type="entry name" value="E3 UBIQUITIN-PROTEIN LIGASE CCNB1IP1"/>
    <property type="match status" value="1"/>
</dbReference>
<accession>A0A3D8R6S9</accession>
<dbReference type="GO" id="GO:0007131">
    <property type="term" value="P:reciprocal meiotic recombination"/>
    <property type="evidence" value="ECO:0007669"/>
    <property type="project" value="InterPro"/>
</dbReference>
<dbReference type="STRING" id="1849047.A0A3D8R6S9"/>
<evidence type="ECO:0008006" key="4">
    <source>
        <dbReference type="Google" id="ProtNLM"/>
    </source>
</evidence>
<name>A0A3D8R6S9_9HELO</name>
<reference evidence="2 3" key="1">
    <citation type="journal article" date="2018" name="IMA Fungus">
        <title>IMA Genome-F 9: Draft genome sequence of Annulohypoxylon stygium, Aspergillus mulundensis, Berkeleyomyces basicola (syn. Thielaviopsis basicola), Ceratocystis smalleyi, two Cercospora beticola strains, Coleophoma cylindrospora, Fusarium fracticaudum, Phialophora cf. hyalina, and Morchella septimelata.</title>
        <authorList>
            <person name="Wingfield B.D."/>
            <person name="Bills G.F."/>
            <person name="Dong Y."/>
            <person name="Huang W."/>
            <person name="Nel W.J."/>
            <person name="Swalarsk-Parry B.S."/>
            <person name="Vaghefi N."/>
            <person name="Wilken P.M."/>
            <person name="An Z."/>
            <person name="de Beer Z.W."/>
            <person name="De Vos L."/>
            <person name="Chen L."/>
            <person name="Duong T.A."/>
            <person name="Gao Y."/>
            <person name="Hammerbacher A."/>
            <person name="Kikkert J.R."/>
            <person name="Li Y."/>
            <person name="Li H."/>
            <person name="Li K."/>
            <person name="Li Q."/>
            <person name="Liu X."/>
            <person name="Ma X."/>
            <person name="Naidoo K."/>
            <person name="Pethybridge S.J."/>
            <person name="Sun J."/>
            <person name="Steenkamp E.T."/>
            <person name="van der Nest M.A."/>
            <person name="van Wyk S."/>
            <person name="Wingfield M.J."/>
            <person name="Xiong C."/>
            <person name="Yue Q."/>
            <person name="Zhang X."/>
        </authorList>
    </citation>
    <scope>NUCLEOTIDE SEQUENCE [LARGE SCALE GENOMIC DNA]</scope>
    <source>
        <strain evidence="2 3">BP6252</strain>
    </source>
</reference>
<evidence type="ECO:0000313" key="2">
    <source>
        <dbReference type="EMBL" id="RDW69651.1"/>
    </source>
</evidence>
<dbReference type="PANTHER" id="PTHR14305">
    <property type="entry name" value="E3 UBIQUITIN-PROTEIN LIGASE CCNB1IP1"/>
    <property type="match status" value="1"/>
</dbReference>
<evidence type="ECO:0000313" key="3">
    <source>
        <dbReference type="Proteomes" id="UP000256645"/>
    </source>
</evidence>
<feature type="region of interest" description="Disordered" evidence="1">
    <location>
        <begin position="246"/>
        <end position="294"/>
    </location>
</feature>
<protein>
    <recommendedName>
        <fullName evidence="4">RING-type domain-containing protein</fullName>
    </recommendedName>
</protein>
<gene>
    <name evidence="2" type="ORF">BP6252_08671</name>
</gene>
<evidence type="ECO:0000256" key="1">
    <source>
        <dbReference type="SAM" id="MobiDB-lite"/>
    </source>
</evidence>
<dbReference type="EMBL" id="PDLM01000009">
    <property type="protein sequence ID" value="RDW69651.1"/>
    <property type="molecule type" value="Genomic_DNA"/>
</dbReference>
<dbReference type="Proteomes" id="UP000256645">
    <property type="component" value="Unassembled WGS sequence"/>
</dbReference>
<keyword evidence="3" id="KW-1185">Reference proteome</keyword>
<organism evidence="2 3">
    <name type="scientific">Coleophoma cylindrospora</name>
    <dbReference type="NCBI Taxonomy" id="1849047"/>
    <lineage>
        <taxon>Eukaryota</taxon>
        <taxon>Fungi</taxon>
        <taxon>Dikarya</taxon>
        <taxon>Ascomycota</taxon>
        <taxon>Pezizomycotina</taxon>
        <taxon>Leotiomycetes</taxon>
        <taxon>Helotiales</taxon>
        <taxon>Dermateaceae</taxon>
        <taxon>Coleophoma</taxon>
    </lineage>
</organism>
<proteinExistence type="predicted"/>
<dbReference type="AlphaFoldDB" id="A0A3D8R6S9"/>
<dbReference type="OrthoDB" id="441210at2759"/>
<comment type="caution">
    <text evidence="2">The sequence shown here is derived from an EMBL/GenBank/DDBJ whole genome shotgun (WGS) entry which is preliminary data.</text>
</comment>
<dbReference type="InterPro" id="IPR042448">
    <property type="entry name" value="CCNB1IP1"/>
</dbReference>
<feature type="region of interest" description="Disordered" evidence="1">
    <location>
        <begin position="197"/>
        <end position="233"/>
    </location>
</feature>
<dbReference type="GO" id="GO:0000795">
    <property type="term" value="C:synaptonemal complex"/>
    <property type="evidence" value="ECO:0007669"/>
    <property type="project" value="InterPro"/>
</dbReference>
<feature type="region of interest" description="Disordered" evidence="1">
    <location>
        <begin position="347"/>
        <end position="372"/>
    </location>
</feature>
<dbReference type="GO" id="GO:0061630">
    <property type="term" value="F:ubiquitin protein ligase activity"/>
    <property type="evidence" value="ECO:0007669"/>
    <property type="project" value="InterPro"/>
</dbReference>
<sequence>MPQRAHHVFCLDCANQSQLSDQRGAGNRPICPACNAHLPKPDDVVTMNLKPTEDYKTIALSGLTPSVIVECASRALGFWTYQATQEMFASSPLAFLIDTDPGHRVYQGYLSRNLTEKYGTLHAQMEKVINDADAEVALREKSRAFLQLQELYDKQKGQERVDQVQHAASNAVEQAIQASGVANGFVDRVRYQNHVPRPASPPLFSAPSFHNKDLPNGSLFNERNPNLPEPNSHNRHQAWAEYASHGSISQERQPPFNRPQRFSGIGEPNQQMRPPPPRINDSAGPSYLGNRATPRQTPLRAISSNSINGLSGYGMSAGLKVSNPTSAAQSGYRPISKPRVALRPPTGFTKARPPFGPVAASTNTIPYGNGYE</sequence>